<keyword evidence="4 11" id="KW-0732">Signal</keyword>
<feature type="chain" id="PRO_5035278704" evidence="11">
    <location>
        <begin position="29"/>
        <end position="150"/>
    </location>
</feature>
<evidence type="ECO:0000313" key="14">
    <source>
        <dbReference type="Proteomes" id="UP000727407"/>
    </source>
</evidence>
<keyword evidence="6" id="KW-0472">Membrane</keyword>
<evidence type="ECO:0000256" key="10">
    <source>
        <dbReference type="ARBA" id="ARBA00023319"/>
    </source>
</evidence>
<dbReference type="GO" id="GO:0009897">
    <property type="term" value="C:external side of plasma membrane"/>
    <property type="evidence" value="ECO:0007669"/>
    <property type="project" value="TreeGrafter"/>
</dbReference>
<evidence type="ECO:0000256" key="2">
    <source>
        <dbReference type="ARBA" id="ARBA00022475"/>
    </source>
</evidence>
<evidence type="ECO:0000256" key="8">
    <source>
        <dbReference type="ARBA" id="ARBA00023170"/>
    </source>
</evidence>
<evidence type="ECO:0000256" key="9">
    <source>
        <dbReference type="ARBA" id="ARBA00023180"/>
    </source>
</evidence>
<evidence type="ECO:0000256" key="5">
    <source>
        <dbReference type="ARBA" id="ARBA00022989"/>
    </source>
</evidence>
<feature type="signal peptide" evidence="11">
    <location>
        <begin position="1"/>
        <end position="28"/>
    </location>
</feature>
<name>A0A8J4WV44_CLAMG</name>
<dbReference type="Pfam" id="PF07686">
    <property type="entry name" value="V-set"/>
    <property type="match status" value="1"/>
</dbReference>
<evidence type="ECO:0000256" key="3">
    <source>
        <dbReference type="ARBA" id="ARBA00022692"/>
    </source>
</evidence>
<dbReference type="EMBL" id="QNUK01000452">
    <property type="protein sequence ID" value="KAF5893099.1"/>
    <property type="molecule type" value="Genomic_DNA"/>
</dbReference>
<dbReference type="GO" id="GO:0042102">
    <property type="term" value="P:positive regulation of T cell proliferation"/>
    <property type="evidence" value="ECO:0007669"/>
    <property type="project" value="TreeGrafter"/>
</dbReference>
<keyword evidence="14" id="KW-1185">Reference proteome</keyword>
<organism evidence="13 14">
    <name type="scientific">Clarias magur</name>
    <name type="common">Asian catfish</name>
    <name type="synonym">Macropteronotus magur</name>
    <dbReference type="NCBI Taxonomy" id="1594786"/>
    <lineage>
        <taxon>Eukaryota</taxon>
        <taxon>Metazoa</taxon>
        <taxon>Chordata</taxon>
        <taxon>Craniata</taxon>
        <taxon>Vertebrata</taxon>
        <taxon>Euteleostomi</taxon>
        <taxon>Actinopterygii</taxon>
        <taxon>Neopterygii</taxon>
        <taxon>Teleostei</taxon>
        <taxon>Ostariophysi</taxon>
        <taxon>Siluriformes</taxon>
        <taxon>Clariidae</taxon>
        <taxon>Clarias</taxon>
    </lineage>
</organism>
<evidence type="ECO:0000256" key="1">
    <source>
        <dbReference type="ARBA" id="ARBA00004251"/>
    </source>
</evidence>
<reference evidence="13" key="1">
    <citation type="submission" date="2020-07" db="EMBL/GenBank/DDBJ databases">
        <title>Clarias magur genome sequencing, assembly and annotation.</title>
        <authorList>
            <person name="Kushwaha B."/>
            <person name="Kumar R."/>
            <person name="Das P."/>
            <person name="Joshi C.G."/>
            <person name="Kumar D."/>
            <person name="Nagpure N.S."/>
            <person name="Pandey M."/>
            <person name="Agarwal S."/>
            <person name="Srivastava S."/>
            <person name="Singh M."/>
            <person name="Sahoo L."/>
            <person name="Jayasankar P."/>
            <person name="Meher P.K."/>
            <person name="Koringa P.G."/>
            <person name="Iquebal M.A."/>
            <person name="Das S.P."/>
            <person name="Bit A."/>
            <person name="Patnaik S."/>
            <person name="Patel N."/>
            <person name="Shah T.M."/>
            <person name="Hinsu A."/>
            <person name="Jena J.K."/>
        </authorList>
    </citation>
    <scope>NUCLEOTIDE SEQUENCE</scope>
    <source>
        <strain evidence="13">CIFAMagur01</strain>
        <tissue evidence="13">Testis</tissue>
    </source>
</reference>
<dbReference type="GO" id="GO:0007166">
    <property type="term" value="P:cell surface receptor signaling pathway"/>
    <property type="evidence" value="ECO:0007669"/>
    <property type="project" value="TreeGrafter"/>
</dbReference>
<comment type="subcellular location">
    <subcellularLocation>
        <location evidence="1">Cell membrane</location>
        <topology evidence="1">Single-pass type I membrane protein</topology>
    </subcellularLocation>
</comment>
<dbReference type="GO" id="GO:0042130">
    <property type="term" value="P:negative regulation of T cell proliferation"/>
    <property type="evidence" value="ECO:0007669"/>
    <property type="project" value="TreeGrafter"/>
</dbReference>
<dbReference type="GO" id="GO:0006955">
    <property type="term" value="P:immune response"/>
    <property type="evidence" value="ECO:0007669"/>
    <property type="project" value="TreeGrafter"/>
</dbReference>
<evidence type="ECO:0000313" key="13">
    <source>
        <dbReference type="EMBL" id="KAF5893099.1"/>
    </source>
</evidence>
<keyword evidence="2" id="KW-1003">Cell membrane</keyword>
<evidence type="ECO:0000259" key="12">
    <source>
        <dbReference type="Pfam" id="PF07686"/>
    </source>
</evidence>
<dbReference type="PANTHER" id="PTHR25466:SF11">
    <property type="entry name" value="GALECTIN 17-RELATED"/>
    <property type="match status" value="1"/>
</dbReference>
<gene>
    <name evidence="13" type="ORF">DAT39_017201</name>
</gene>
<dbReference type="InterPro" id="IPR051713">
    <property type="entry name" value="T-cell_Activation_Regulation"/>
</dbReference>
<proteinExistence type="predicted"/>
<dbReference type="Gene3D" id="2.60.40.10">
    <property type="entry name" value="Immunoglobulins"/>
    <property type="match status" value="1"/>
</dbReference>
<keyword evidence="7" id="KW-1015">Disulfide bond</keyword>
<evidence type="ECO:0000256" key="11">
    <source>
        <dbReference type="SAM" id="SignalP"/>
    </source>
</evidence>
<dbReference type="GO" id="GO:0031295">
    <property type="term" value="P:T cell costimulation"/>
    <property type="evidence" value="ECO:0007669"/>
    <property type="project" value="TreeGrafter"/>
</dbReference>
<sequence length="150" mass="16643">MLRRVHRRNGSGELFILWFITGLVSISADSQLISARVGDTVILPCKASEVSNQTYVYWETDSHDVFLRCGAFSLSGPGYEGRVDVPVDELHKGNCSLVLKNVSVTDAAVYRSYIKSGCTHARKRSATRNRHLIQNVTFSVQEVSGVPDVR</sequence>
<feature type="non-terminal residue" evidence="13">
    <location>
        <position position="1"/>
    </location>
</feature>
<dbReference type="SUPFAM" id="SSF48726">
    <property type="entry name" value="Immunoglobulin"/>
    <property type="match status" value="1"/>
</dbReference>
<dbReference type="Proteomes" id="UP000727407">
    <property type="component" value="Unassembled WGS sequence"/>
</dbReference>
<evidence type="ECO:0000256" key="6">
    <source>
        <dbReference type="ARBA" id="ARBA00023136"/>
    </source>
</evidence>
<evidence type="ECO:0000256" key="4">
    <source>
        <dbReference type="ARBA" id="ARBA00022729"/>
    </source>
</evidence>
<feature type="domain" description="Immunoglobulin V-set" evidence="12">
    <location>
        <begin position="33"/>
        <end position="111"/>
    </location>
</feature>
<dbReference type="AlphaFoldDB" id="A0A8J4WV44"/>
<accession>A0A8J4WV44</accession>
<dbReference type="GO" id="GO:0071222">
    <property type="term" value="P:cellular response to lipopolysaccharide"/>
    <property type="evidence" value="ECO:0007669"/>
    <property type="project" value="TreeGrafter"/>
</dbReference>
<dbReference type="InterPro" id="IPR036179">
    <property type="entry name" value="Ig-like_dom_sf"/>
</dbReference>
<dbReference type="OrthoDB" id="9898017at2759"/>
<keyword evidence="8" id="KW-0675">Receptor</keyword>
<dbReference type="PANTHER" id="PTHR25466">
    <property type="entry name" value="T-LYMPHOCYTE ACTIVATION ANTIGEN"/>
    <property type="match status" value="1"/>
</dbReference>
<keyword evidence="9" id="KW-0325">Glycoprotein</keyword>
<keyword evidence="3" id="KW-0812">Transmembrane</keyword>
<dbReference type="InterPro" id="IPR013106">
    <property type="entry name" value="Ig_V-set"/>
</dbReference>
<evidence type="ECO:0000256" key="7">
    <source>
        <dbReference type="ARBA" id="ARBA00023157"/>
    </source>
</evidence>
<comment type="caution">
    <text evidence="13">The sequence shown here is derived from an EMBL/GenBank/DDBJ whole genome shotgun (WGS) entry which is preliminary data.</text>
</comment>
<keyword evidence="10" id="KW-0393">Immunoglobulin domain</keyword>
<dbReference type="InterPro" id="IPR013783">
    <property type="entry name" value="Ig-like_fold"/>
</dbReference>
<protein>
    <submittedName>
        <fullName evidence="13">Programmed cell death 1 ligand 1-like</fullName>
    </submittedName>
</protein>
<keyword evidence="5" id="KW-1133">Transmembrane helix</keyword>